<accession>A0A934WYC7</accession>
<dbReference type="Proteomes" id="UP000611723">
    <property type="component" value="Unassembled WGS sequence"/>
</dbReference>
<dbReference type="AlphaFoldDB" id="A0A934WYC7"/>
<comment type="caution">
    <text evidence="1">The sequence shown here is derived from an EMBL/GenBank/DDBJ whole genome shotgun (WGS) entry which is preliminary data.</text>
</comment>
<dbReference type="EMBL" id="JAEQBW010000003">
    <property type="protein sequence ID" value="MBK6265147.1"/>
    <property type="molecule type" value="Genomic_DNA"/>
</dbReference>
<evidence type="ECO:0000313" key="2">
    <source>
        <dbReference type="Proteomes" id="UP000611723"/>
    </source>
</evidence>
<reference evidence="1" key="1">
    <citation type="submission" date="2021-01" db="EMBL/GenBank/DDBJ databases">
        <title>Marivirga aurantiaca sp. nov., isolated from intertidal surface sediments.</title>
        <authorList>
            <person name="Zhang M."/>
        </authorList>
    </citation>
    <scope>NUCLEOTIDE SEQUENCE</scope>
    <source>
        <strain evidence="1">S37H4</strain>
    </source>
</reference>
<keyword evidence="2" id="KW-1185">Reference proteome</keyword>
<proteinExistence type="predicted"/>
<gene>
    <name evidence="1" type="ORF">JKA74_08865</name>
</gene>
<name>A0A934WYC7_9BACT</name>
<organism evidence="1 2">
    <name type="scientific">Marivirga aurantiaca</name>
    <dbReference type="NCBI Taxonomy" id="2802615"/>
    <lineage>
        <taxon>Bacteria</taxon>
        <taxon>Pseudomonadati</taxon>
        <taxon>Bacteroidota</taxon>
        <taxon>Cytophagia</taxon>
        <taxon>Cytophagales</taxon>
        <taxon>Marivirgaceae</taxon>
        <taxon>Marivirga</taxon>
    </lineage>
</organism>
<evidence type="ECO:0000313" key="1">
    <source>
        <dbReference type="EMBL" id="MBK6265147.1"/>
    </source>
</evidence>
<dbReference type="RefSeq" id="WP_201430825.1">
    <property type="nucleotide sequence ID" value="NZ_JAEQBW010000003.1"/>
</dbReference>
<sequence>MLEPKSIRRDPELLTSLDYKALRKEGIKYLQELSGKIWTDFNEHDPGVTLLEQICYALTDVAYRTNISIEKLLFYNDEYKSVSDSNALFGPNEIFPCGPLTLTDYRILVIDKISAINNAWLEPVEENKLGLSGLYKVIVQVSNETSEADYGIIKEKVRKLFSANRNLCEDIDDVQILLPTPINIGAKIDIKSDAVGEEVLSELFYRLNNYFNPAVQFHTYEELTEKGMHLEKIFETPSFDHGFIIPSELYLKNDEFYVTKIAEIISSIPGIRNVEELIIKKNGIKTYGNSLKIDPGYFAQLDISHSEGIEITKGGISYDYEKSTAQHLFEVKLDKHKSANNMKFKWQFDKVVKPFAFNQISDFPSIQNTLPGLYGVGRYGLPEDAGEERIAKAKQLKAYLLMFDQVLANHLIQLQKIKDLFSIEDDGLHTYYGKLPMEFPDLEELLENPSNEKIQQLVVGFDDHLDRKNRILDHLLARFGERFSDDLSIKVKNLFGDLPKEEVEQEVIRLKSGFLRNYIQISRERARAFDYLKDSIDQENIPTFKRRISFLLNIRDHRQRSLISHYSDMKINIHEPGSKLVTDAKTETDKGQEIHYRQTEEIEGKVTFLIRERKTLEHLFLNGANRANYHIMPETDSKYIVLFYRDKKDFPVKLFEVETVEAAQKTIGKLVEWFNETNVKTEGFHVMEHILLRPYGVDEFHFQILGREDDVLFKSIISHGYDEQKLVAEDALLAGCDKANYKRVQVKSGKHVIILKDKHHRELARLEDEVVSEEGAAMKIDDLIKYFRELEKDNTAFQKKIIMTPVKIEERKVSKDFYNAKMSLVLPEWIPRFQNEEFRVLLNNSLRQSIPAHLSVKFIWLDMEGMRNFEVLQKQWLELRRQPNFDWKKLNILSAKLINILTIPKNGE</sequence>
<protein>
    <submittedName>
        <fullName evidence="1">Uncharacterized protein</fullName>
    </submittedName>
</protein>